<evidence type="ECO:0000256" key="2">
    <source>
        <dbReference type="ARBA" id="ARBA00008807"/>
    </source>
</evidence>
<gene>
    <name evidence="9" type="ORF">AX774_g2808</name>
</gene>
<evidence type="ECO:0000256" key="1">
    <source>
        <dbReference type="ARBA" id="ARBA00004141"/>
    </source>
</evidence>
<dbReference type="GO" id="GO:0000329">
    <property type="term" value="C:fungal-type vacuole membrane"/>
    <property type="evidence" value="ECO:0007669"/>
    <property type="project" value="TreeGrafter"/>
</dbReference>
<feature type="region of interest" description="Disordered" evidence="7">
    <location>
        <begin position="152"/>
        <end position="171"/>
    </location>
</feature>
<feature type="transmembrane region" description="Helical" evidence="8">
    <location>
        <begin position="46"/>
        <end position="67"/>
    </location>
</feature>
<evidence type="ECO:0000256" key="7">
    <source>
        <dbReference type="SAM" id="MobiDB-lite"/>
    </source>
</evidence>
<feature type="transmembrane region" description="Helical" evidence="8">
    <location>
        <begin position="494"/>
        <end position="515"/>
    </location>
</feature>
<keyword evidence="4 8" id="KW-0812">Transmembrane</keyword>
<comment type="similarity">
    <text evidence="2">Belongs to the oligopeptide OPT transporter family.</text>
</comment>
<proteinExistence type="inferred from homology"/>
<dbReference type="InterPro" id="IPR004813">
    <property type="entry name" value="OPT"/>
</dbReference>
<keyword evidence="10" id="KW-1185">Reference proteome</keyword>
<dbReference type="PANTHER" id="PTHR31645:SF0">
    <property type="entry name" value="OLIGOPEPTIDE TRANSPORTER YGL114W-RELATED"/>
    <property type="match status" value="1"/>
</dbReference>
<dbReference type="Proteomes" id="UP000188320">
    <property type="component" value="Unassembled WGS sequence"/>
</dbReference>
<feature type="transmembrane region" description="Helical" evidence="8">
    <location>
        <begin position="384"/>
        <end position="404"/>
    </location>
</feature>
<feature type="transmembrane region" description="Helical" evidence="8">
    <location>
        <begin position="204"/>
        <end position="222"/>
    </location>
</feature>
<feature type="transmembrane region" description="Helical" evidence="8">
    <location>
        <begin position="579"/>
        <end position="594"/>
    </location>
</feature>
<feature type="transmembrane region" description="Helical" evidence="8">
    <location>
        <begin position="256"/>
        <end position="279"/>
    </location>
</feature>
<sequence length="656" mass="70726">MYFGLQTGWISMMSLQSSLVGYAVFKGLEPLLSKAFSIQENVLLQTVAVATATMPLAGGYVGVLPAFGMLTDEERKGKDILGNMGFYNLMIWGFGLTLFGVFFAIPLRKQSIIKEKLKFPSGTATAQMISVLHKDKEMAERIAIIQQEAHSGQRPTRQDLTTLAPGTSTAKNGRELDIADLPSENSDQNKVSSLAENWQRKIKLLLLSFSISAVYTIIAHIYPPLKSIPIFGSYLSSTWLWNLTPSPSFAGQGVIMGLPTTVSMLSGAIVGWGILSPIAKTFGWAPGPVDDWATGSRGWILWISLAIMIGESFTSLIIMVSEEVFAVIKKYLTYSGLNETTQLLESGDRGESSGAGYSSIDTNADARKALEDDAPKDHLVSMRVAWVGLGISTLLCAFAMEYLFSITLKTTVVGVLIACILAVLSVRALGKTDLNPVSGISKIAQIAFAALTPNNILANLVGGAISEAGAMQTGDLMQDLKTGHLLAASPKAQFYAQIIGSVVSVVISSWAFILYNSLYKIPGNEFPAPTAQVWIDMARLVNGHDLPKNVYPASVFFGVLFSAFIIVEKITHFLSPGSRLFLPNGIAFAIGIYNTPNFTLARFIGALVSEYYISWYGSSSAQKSDRSTDAIVVASGFVLGEGTLAFLILIYNSLNK</sequence>
<evidence type="ECO:0000256" key="3">
    <source>
        <dbReference type="ARBA" id="ARBA00022448"/>
    </source>
</evidence>
<keyword evidence="3" id="KW-0813">Transport</keyword>
<keyword evidence="6 8" id="KW-0472">Membrane</keyword>
<dbReference type="PANTHER" id="PTHR31645">
    <property type="entry name" value="OLIGOPEPTIDE TRANSPORTER YGL114W-RELATED"/>
    <property type="match status" value="1"/>
</dbReference>
<feature type="transmembrane region" description="Helical" evidence="8">
    <location>
        <begin position="87"/>
        <end position="107"/>
    </location>
</feature>
<evidence type="ECO:0000256" key="4">
    <source>
        <dbReference type="ARBA" id="ARBA00022692"/>
    </source>
</evidence>
<dbReference type="NCBIfam" id="TIGR00728">
    <property type="entry name" value="OPT_sfam"/>
    <property type="match status" value="1"/>
</dbReference>
<dbReference type="AlphaFoldDB" id="A0A1R1PRV2"/>
<protein>
    <submittedName>
        <fullName evidence="9">Putative oligopeptide transporter</fullName>
    </submittedName>
</protein>
<feature type="transmembrane region" description="Helical" evidence="8">
    <location>
        <begin position="410"/>
        <end position="430"/>
    </location>
</feature>
<evidence type="ECO:0000313" key="9">
    <source>
        <dbReference type="EMBL" id="OMH83681.1"/>
    </source>
</evidence>
<reference evidence="10" key="1">
    <citation type="submission" date="2017-01" db="EMBL/GenBank/DDBJ databases">
        <authorList>
            <person name="Wang Y."/>
            <person name="White M."/>
            <person name="Kvist S."/>
            <person name="Moncalvo J.-M."/>
        </authorList>
    </citation>
    <scope>NUCLEOTIDE SEQUENCE [LARGE SCALE GENOMIC DNA]</scope>
    <source>
        <strain evidence="10">COL-18-3</strain>
    </source>
</reference>
<comment type="subcellular location">
    <subcellularLocation>
        <location evidence="1">Membrane</location>
        <topology evidence="1">Multi-pass membrane protein</topology>
    </subcellularLocation>
</comment>
<evidence type="ECO:0000256" key="5">
    <source>
        <dbReference type="ARBA" id="ARBA00022989"/>
    </source>
</evidence>
<dbReference type="Pfam" id="PF03169">
    <property type="entry name" value="OPT"/>
    <property type="match status" value="1"/>
</dbReference>
<accession>A0A1R1PRV2</accession>
<evidence type="ECO:0000256" key="8">
    <source>
        <dbReference type="SAM" id="Phobius"/>
    </source>
</evidence>
<comment type="caution">
    <text evidence="9">The sequence shown here is derived from an EMBL/GenBank/DDBJ whole genome shotgun (WGS) entry which is preliminary data.</text>
</comment>
<dbReference type="EMBL" id="LSSK01000333">
    <property type="protein sequence ID" value="OMH83681.1"/>
    <property type="molecule type" value="Genomic_DNA"/>
</dbReference>
<feature type="transmembrane region" description="Helical" evidence="8">
    <location>
        <begin position="550"/>
        <end position="567"/>
    </location>
</feature>
<keyword evidence="5 8" id="KW-1133">Transmembrane helix</keyword>
<feature type="transmembrane region" description="Helical" evidence="8">
    <location>
        <begin position="299"/>
        <end position="320"/>
    </location>
</feature>
<organism evidence="9 10">
    <name type="scientific">Zancudomyces culisetae</name>
    <name type="common">Gut fungus</name>
    <name type="synonym">Smittium culisetae</name>
    <dbReference type="NCBI Taxonomy" id="1213189"/>
    <lineage>
        <taxon>Eukaryota</taxon>
        <taxon>Fungi</taxon>
        <taxon>Fungi incertae sedis</taxon>
        <taxon>Zoopagomycota</taxon>
        <taxon>Kickxellomycotina</taxon>
        <taxon>Harpellomycetes</taxon>
        <taxon>Harpellales</taxon>
        <taxon>Legeriomycetaceae</taxon>
        <taxon>Zancudomyces</taxon>
    </lineage>
</organism>
<evidence type="ECO:0000256" key="6">
    <source>
        <dbReference type="ARBA" id="ARBA00023136"/>
    </source>
</evidence>
<feature type="transmembrane region" description="Helical" evidence="8">
    <location>
        <begin position="630"/>
        <end position="651"/>
    </location>
</feature>
<evidence type="ECO:0000313" key="10">
    <source>
        <dbReference type="Proteomes" id="UP000188320"/>
    </source>
</evidence>
<dbReference type="OrthoDB" id="627262at2759"/>
<name>A0A1R1PRV2_ZANCU</name>
<dbReference type="GO" id="GO:0035673">
    <property type="term" value="F:oligopeptide transmembrane transporter activity"/>
    <property type="evidence" value="ECO:0007669"/>
    <property type="project" value="InterPro"/>
</dbReference>
<dbReference type="InterPro" id="IPR045035">
    <property type="entry name" value="YSL-like"/>
</dbReference>